<evidence type="ECO:0000313" key="4">
    <source>
        <dbReference type="Proteomes" id="UP000075517"/>
    </source>
</evidence>
<dbReference type="GeneID" id="89611567"/>
<evidence type="ECO:0000256" key="1">
    <source>
        <dbReference type="ARBA" id="ARBA00010577"/>
    </source>
</evidence>
<evidence type="ECO:0008006" key="5">
    <source>
        <dbReference type="Google" id="ProtNLM"/>
    </source>
</evidence>
<comment type="similarity">
    <text evidence="1">Belongs to the FlgD family.</text>
</comment>
<sequence>MTTNVIDGSLWMANAVQPERKTGNQILGKDDFLKILLAQLENQDPLNPMEDKDFIAQMASFSSLEQMMNIANLMQQWMQASSRDALLRYSEWIGKTVHWQEGDATMSAVVKSVTQKDGNIVLGLDNGSTIAADAVMTVEQHE</sequence>
<proteinExistence type="inferred from homology"/>
<dbReference type="InterPro" id="IPR005648">
    <property type="entry name" value="FlgD"/>
</dbReference>
<dbReference type="NCBIfam" id="NF007197">
    <property type="entry name" value="PRK09618.1"/>
    <property type="match status" value="1"/>
</dbReference>
<dbReference type="Proteomes" id="UP000075517">
    <property type="component" value="Unassembled WGS sequence"/>
</dbReference>
<name>A0A150N9D2_GEOSE</name>
<dbReference type="AlphaFoldDB" id="A0A150N9D2"/>
<organism evidence="3 4">
    <name type="scientific">Geobacillus stearothermophilus</name>
    <name type="common">Bacillus stearothermophilus</name>
    <dbReference type="NCBI Taxonomy" id="1422"/>
    <lineage>
        <taxon>Bacteria</taxon>
        <taxon>Bacillati</taxon>
        <taxon>Bacillota</taxon>
        <taxon>Bacilli</taxon>
        <taxon>Bacillales</taxon>
        <taxon>Anoxybacillaceae</taxon>
        <taxon>Geobacillus</taxon>
    </lineage>
</organism>
<keyword evidence="2" id="KW-1005">Bacterial flagellum biogenesis</keyword>
<evidence type="ECO:0000256" key="2">
    <source>
        <dbReference type="ARBA" id="ARBA00022795"/>
    </source>
</evidence>
<accession>A0A150N9D2</accession>
<dbReference type="EMBL" id="LQYY01000091">
    <property type="protein sequence ID" value="KYD33317.1"/>
    <property type="molecule type" value="Genomic_DNA"/>
</dbReference>
<evidence type="ECO:0000313" key="3">
    <source>
        <dbReference type="EMBL" id="KYD33317.1"/>
    </source>
</evidence>
<dbReference type="RefSeq" id="WP_053532431.1">
    <property type="nucleotide sequence ID" value="NZ_JARMSK010000089.1"/>
</dbReference>
<dbReference type="Pfam" id="PF03963">
    <property type="entry name" value="FlgD"/>
    <property type="match status" value="1"/>
</dbReference>
<dbReference type="GO" id="GO:0044781">
    <property type="term" value="P:bacterial-type flagellum organization"/>
    <property type="evidence" value="ECO:0007669"/>
    <property type="project" value="UniProtKB-KW"/>
</dbReference>
<dbReference type="PATRIC" id="fig|1422.17.peg.635"/>
<comment type="caution">
    <text evidence="3">The sequence shown here is derived from an EMBL/GenBank/DDBJ whole genome shotgun (WGS) entry which is preliminary data.</text>
</comment>
<protein>
    <recommendedName>
        <fullName evidence="5">Flagellar hook assembly protein FlgD</fullName>
    </recommendedName>
</protein>
<reference evidence="3 4" key="1">
    <citation type="submission" date="2016-01" db="EMBL/GenBank/DDBJ databases">
        <title>Draft Genome Sequences of Seven Thermophilic Sporeformers Isolated from Foods.</title>
        <authorList>
            <person name="Berendsen E.M."/>
            <person name="Wells-Bennik M.H."/>
            <person name="Krawcyk A.O."/>
            <person name="De Jong A."/>
            <person name="Holsappel S."/>
            <person name="Eijlander R.T."/>
            <person name="Kuipers O.P."/>
        </authorList>
    </citation>
    <scope>NUCLEOTIDE SEQUENCE [LARGE SCALE GENOMIC DNA]</scope>
    <source>
        <strain evidence="3 4">B4114</strain>
    </source>
</reference>
<gene>
    <name evidence="3" type="ORF">B4114_0927</name>
</gene>